<protein>
    <submittedName>
        <fullName evidence="1">Uncharacterized protein</fullName>
    </submittedName>
</protein>
<reference evidence="2" key="1">
    <citation type="submission" date="2016-02" db="EMBL/GenBank/DDBJ databases">
        <title>Draft genome sequence of Microdochium bolleyi, a fungal endophyte of beachgrass.</title>
        <authorList>
            <consortium name="DOE Joint Genome Institute"/>
            <person name="David A.S."/>
            <person name="May G."/>
            <person name="Haridas S."/>
            <person name="Lim J."/>
            <person name="Wang M."/>
            <person name="Labutti K."/>
            <person name="Lipzen A."/>
            <person name="Barry K."/>
            <person name="Grigoriev I.V."/>
        </authorList>
    </citation>
    <scope>NUCLEOTIDE SEQUENCE [LARGE SCALE GENOMIC DNA]</scope>
    <source>
        <strain evidence="2">J235TASD1</strain>
    </source>
</reference>
<evidence type="ECO:0000313" key="2">
    <source>
        <dbReference type="Proteomes" id="UP000070501"/>
    </source>
</evidence>
<keyword evidence="2" id="KW-1185">Reference proteome</keyword>
<dbReference type="InParanoid" id="A0A136IJ66"/>
<evidence type="ECO:0000313" key="1">
    <source>
        <dbReference type="EMBL" id="KXJ84991.1"/>
    </source>
</evidence>
<dbReference type="EMBL" id="KQ964304">
    <property type="protein sequence ID" value="KXJ84991.1"/>
    <property type="molecule type" value="Genomic_DNA"/>
</dbReference>
<dbReference type="OrthoDB" id="4766886at2759"/>
<proteinExistence type="predicted"/>
<name>A0A136IJ66_9PEZI</name>
<organism evidence="1 2">
    <name type="scientific">Microdochium bolleyi</name>
    <dbReference type="NCBI Taxonomy" id="196109"/>
    <lineage>
        <taxon>Eukaryota</taxon>
        <taxon>Fungi</taxon>
        <taxon>Dikarya</taxon>
        <taxon>Ascomycota</taxon>
        <taxon>Pezizomycotina</taxon>
        <taxon>Sordariomycetes</taxon>
        <taxon>Xylariomycetidae</taxon>
        <taxon>Xylariales</taxon>
        <taxon>Microdochiaceae</taxon>
        <taxon>Microdochium</taxon>
    </lineage>
</organism>
<accession>A0A136IJ66</accession>
<dbReference type="STRING" id="196109.A0A136IJ66"/>
<dbReference type="Proteomes" id="UP000070501">
    <property type="component" value="Unassembled WGS sequence"/>
</dbReference>
<feature type="non-terminal residue" evidence="1">
    <location>
        <position position="177"/>
    </location>
</feature>
<dbReference type="AlphaFoldDB" id="A0A136IJ66"/>
<sequence length="177" mass="19692">MSHWLQFRLGAPGLPGPFLYESKSAYKPLHDIGGQVPKTIIAVGSTVKRGVLTEFFSIADPDVPGTIRLIRSQKTEHIFLDCELHGRTTIERIKGGPVPLNVALHELSPREGLKDLQQMAFRIYYEALSPISSIMLLFWEDLGDLGRLVEILEDWAHISMQRPLPTPPTIVLVSNGG</sequence>
<gene>
    <name evidence="1" type="ORF">Micbo1qcDRAFT_128742</name>
</gene>